<evidence type="ECO:0000256" key="1">
    <source>
        <dbReference type="SAM" id="Phobius"/>
    </source>
</evidence>
<feature type="transmembrane region" description="Helical" evidence="1">
    <location>
        <begin position="83"/>
        <end position="101"/>
    </location>
</feature>
<accession>A0A1H0I8X1</accession>
<protein>
    <recommendedName>
        <fullName evidence="4">DUF4234 domain-containing protein</fullName>
    </recommendedName>
</protein>
<feature type="transmembrane region" description="Helical" evidence="1">
    <location>
        <begin position="18"/>
        <end position="38"/>
    </location>
</feature>
<gene>
    <name evidence="2" type="ORF">SAMN04489798_2526</name>
</gene>
<dbReference type="EMBL" id="LT629705">
    <property type="protein sequence ID" value="SDO27551.1"/>
    <property type="molecule type" value="Genomic_DNA"/>
</dbReference>
<keyword evidence="1" id="KW-0472">Membrane</keyword>
<keyword evidence="1" id="KW-1133">Transmembrane helix</keyword>
<sequence length="102" mass="11787">MNEKIFVLNSQKKATNHIFHLILSVLTGGLWLIVWLIAASNNSSHNKKLDDQINQIMKYKTRGLSDSETYLKINVDKANSDVYQGRVIFVVMVAVFAYFYFR</sequence>
<evidence type="ECO:0000313" key="2">
    <source>
        <dbReference type="EMBL" id="SDO27551.1"/>
    </source>
</evidence>
<dbReference type="AlphaFoldDB" id="A0A1H0I8X1"/>
<evidence type="ECO:0008006" key="4">
    <source>
        <dbReference type="Google" id="ProtNLM"/>
    </source>
</evidence>
<keyword evidence="1" id="KW-0812">Transmembrane</keyword>
<proteinExistence type="predicted"/>
<reference evidence="2 3" key="1">
    <citation type="submission" date="2016-10" db="EMBL/GenBank/DDBJ databases">
        <authorList>
            <person name="de Groot N.N."/>
        </authorList>
    </citation>
    <scope>NUCLEOTIDE SEQUENCE [LARGE SCALE GENOMIC DNA]</scope>
    <source>
        <strain evidence="2 3">CECT 7543</strain>
    </source>
</reference>
<name>A0A1H0I8X1_9PSED</name>
<evidence type="ECO:0000313" key="3">
    <source>
        <dbReference type="Proteomes" id="UP000198827"/>
    </source>
</evidence>
<dbReference type="Proteomes" id="UP000198827">
    <property type="component" value="Chromosome I"/>
</dbReference>
<organism evidence="2 3">
    <name type="scientific">Pseudomonas arsenicoxydans</name>
    <dbReference type="NCBI Taxonomy" id="702115"/>
    <lineage>
        <taxon>Bacteria</taxon>
        <taxon>Pseudomonadati</taxon>
        <taxon>Pseudomonadota</taxon>
        <taxon>Gammaproteobacteria</taxon>
        <taxon>Pseudomonadales</taxon>
        <taxon>Pseudomonadaceae</taxon>
        <taxon>Pseudomonas</taxon>
    </lineage>
</organism>